<organism evidence="1 2">
    <name type="scientific">Canavalia gladiata</name>
    <name type="common">Sword bean</name>
    <name type="synonym">Dolichos gladiatus</name>
    <dbReference type="NCBI Taxonomy" id="3824"/>
    <lineage>
        <taxon>Eukaryota</taxon>
        <taxon>Viridiplantae</taxon>
        <taxon>Streptophyta</taxon>
        <taxon>Embryophyta</taxon>
        <taxon>Tracheophyta</taxon>
        <taxon>Spermatophyta</taxon>
        <taxon>Magnoliopsida</taxon>
        <taxon>eudicotyledons</taxon>
        <taxon>Gunneridae</taxon>
        <taxon>Pentapetalae</taxon>
        <taxon>rosids</taxon>
        <taxon>fabids</taxon>
        <taxon>Fabales</taxon>
        <taxon>Fabaceae</taxon>
        <taxon>Papilionoideae</taxon>
        <taxon>50 kb inversion clade</taxon>
        <taxon>NPAAA clade</taxon>
        <taxon>indigoferoid/millettioid clade</taxon>
        <taxon>Phaseoleae</taxon>
        <taxon>Canavalia</taxon>
    </lineage>
</organism>
<protein>
    <submittedName>
        <fullName evidence="1">Uncharacterized protein</fullName>
    </submittedName>
</protein>
<reference evidence="1 2" key="1">
    <citation type="submission" date="2024-01" db="EMBL/GenBank/DDBJ databases">
        <title>The genomes of 5 underutilized Papilionoideae crops provide insights into root nodulation and disease resistanc.</title>
        <authorList>
            <person name="Jiang F."/>
        </authorList>
    </citation>
    <scope>NUCLEOTIDE SEQUENCE [LARGE SCALE GENOMIC DNA]</scope>
    <source>
        <strain evidence="1">LVBAO_FW01</strain>
        <tissue evidence="1">Leaves</tissue>
    </source>
</reference>
<sequence length="107" mass="12030">MKISLMVTFRISCLSNMPFSYFWLTVTVAEHDGLAATNLLSSILGRFEKLFFSNSETVVSFIDAFRICCYGLACQLGSQELRLTLVVFKCGELVKCEDQASIRELRG</sequence>
<evidence type="ECO:0000313" key="1">
    <source>
        <dbReference type="EMBL" id="KAK7358236.1"/>
    </source>
</evidence>
<dbReference type="Proteomes" id="UP001367508">
    <property type="component" value="Unassembled WGS sequence"/>
</dbReference>
<keyword evidence="2" id="KW-1185">Reference proteome</keyword>
<comment type="caution">
    <text evidence="1">The sequence shown here is derived from an EMBL/GenBank/DDBJ whole genome shotgun (WGS) entry which is preliminary data.</text>
</comment>
<dbReference type="AlphaFoldDB" id="A0AAN9R457"/>
<gene>
    <name evidence="1" type="ORF">VNO77_00162</name>
</gene>
<proteinExistence type="predicted"/>
<dbReference type="EMBL" id="JAYMYQ010000001">
    <property type="protein sequence ID" value="KAK7358236.1"/>
    <property type="molecule type" value="Genomic_DNA"/>
</dbReference>
<accession>A0AAN9R457</accession>
<evidence type="ECO:0000313" key="2">
    <source>
        <dbReference type="Proteomes" id="UP001367508"/>
    </source>
</evidence>
<name>A0AAN9R457_CANGL</name>